<feature type="transmembrane region" description="Helical" evidence="1">
    <location>
        <begin position="6"/>
        <end position="23"/>
    </location>
</feature>
<gene>
    <name evidence="2" type="ORF">E6C51_17910</name>
</gene>
<evidence type="ECO:0000313" key="2">
    <source>
        <dbReference type="EMBL" id="THF47590.1"/>
    </source>
</evidence>
<dbReference type="EMBL" id="SSOA01000012">
    <property type="protein sequence ID" value="THF47590.1"/>
    <property type="molecule type" value="Genomic_DNA"/>
</dbReference>
<comment type="caution">
    <text evidence="2">The sequence shown here is derived from an EMBL/GenBank/DDBJ whole genome shotgun (WGS) entry which is preliminary data.</text>
</comment>
<keyword evidence="3" id="KW-1185">Reference proteome</keyword>
<protein>
    <submittedName>
        <fullName evidence="2">Uncharacterized protein</fullName>
    </submittedName>
</protein>
<dbReference type="Proteomes" id="UP000310754">
    <property type="component" value="Unassembled WGS sequence"/>
</dbReference>
<organism evidence="2 3">
    <name type="scientific">Allorhizobium terrae</name>
    <dbReference type="NCBI Taxonomy" id="1848972"/>
    <lineage>
        <taxon>Bacteria</taxon>
        <taxon>Pseudomonadati</taxon>
        <taxon>Pseudomonadota</taxon>
        <taxon>Alphaproteobacteria</taxon>
        <taxon>Hyphomicrobiales</taxon>
        <taxon>Rhizobiaceae</taxon>
        <taxon>Rhizobium/Agrobacterium group</taxon>
        <taxon>Allorhizobium</taxon>
    </lineage>
</organism>
<reference evidence="2 3" key="1">
    <citation type="submission" date="2019-04" db="EMBL/GenBank/DDBJ databases">
        <title>Rhizobium terrae sp. nov., isolated from a paddy soil.</title>
        <authorList>
            <person name="Lin S.-Y."/>
            <person name="Hameed A."/>
            <person name="Huang H.-I."/>
            <person name="Young C.-C."/>
        </authorList>
    </citation>
    <scope>NUCLEOTIDE SEQUENCE [LARGE SCALE GENOMIC DNA]</scope>
    <source>
        <strain evidence="2 3">CC-HIH110</strain>
    </source>
</reference>
<accession>A0A4S3ZPY8</accession>
<keyword evidence="1" id="KW-0472">Membrane</keyword>
<evidence type="ECO:0000313" key="3">
    <source>
        <dbReference type="Proteomes" id="UP000310754"/>
    </source>
</evidence>
<keyword evidence="1" id="KW-0812">Transmembrane</keyword>
<keyword evidence="1" id="KW-1133">Transmembrane helix</keyword>
<dbReference type="RefSeq" id="WP_190236989.1">
    <property type="nucleotide sequence ID" value="NZ_SSOA01000012.1"/>
</dbReference>
<evidence type="ECO:0000256" key="1">
    <source>
        <dbReference type="SAM" id="Phobius"/>
    </source>
</evidence>
<sequence length="148" mass="16814">MKLKIFLIFFVFILLLVAVYLLGRKLSDSGENMTIIRKPPSKSDILNLIDDDFGRQFFSKLKLEYAKDLGAQDSAIESKWCGAAKDSAYNLFERGLFDRVSSDNFISMPSPISERFDIYGVRSLGYRDLGVAFKEGSECINLYVIDNQ</sequence>
<name>A0A4S3ZPY8_9HYPH</name>
<dbReference type="AlphaFoldDB" id="A0A4S3ZPY8"/>
<proteinExistence type="predicted"/>